<dbReference type="GO" id="GO:0016887">
    <property type="term" value="F:ATP hydrolysis activity"/>
    <property type="evidence" value="ECO:0007669"/>
    <property type="project" value="InterPro"/>
</dbReference>
<dbReference type="Proteomes" id="UP000617426">
    <property type="component" value="Unassembled WGS sequence"/>
</dbReference>
<dbReference type="InterPro" id="IPR017911">
    <property type="entry name" value="MacB-like_ATP-bd"/>
</dbReference>
<evidence type="ECO:0000313" key="6">
    <source>
        <dbReference type="Proteomes" id="UP000617426"/>
    </source>
</evidence>
<dbReference type="PANTHER" id="PTHR24220">
    <property type="entry name" value="IMPORT ATP-BINDING PROTEIN"/>
    <property type="match status" value="1"/>
</dbReference>
<keyword evidence="6" id="KW-1185">Reference proteome</keyword>
<protein>
    <submittedName>
        <fullName evidence="5">ABC transport system ATP-binding protein</fullName>
    </submittedName>
</protein>
<dbReference type="SUPFAM" id="SSF52540">
    <property type="entry name" value="P-loop containing nucleoside triphosphate hydrolases"/>
    <property type="match status" value="1"/>
</dbReference>
<dbReference type="PROSITE" id="PS00211">
    <property type="entry name" value="ABC_TRANSPORTER_1"/>
    <property type="match status" value="1"/>
</dbReference>
<keyword evidence="3 5" id="KW-0067">ATP-binding</keyword>
<evidence type="ECO:0000256" key="3">
    <source>
        <dbReference type="ARBA" id="ARBA00022840"/>
    </source>
</evidence>
<evidence type="ECO:0000313" key="5">
    <source>
        <dbReference type="EMBL" id="MBB6335593.1"/>
    </source>
</evidence>
<evidence type="ECO:0000256" key="1">
    <source>
        <dbReference type="ARBA" id="ARBA00022448"/>
    </source>
</evidence>
<dbReference type="GO" id="GO:0005524">
    <property type="term" value="F:ATP binding"/>
    <property type="evidence" value="ECO:0007669"/>
    <property type="project" value="UniProtKB-KW"/>
</dbReference>
<dbReference type="CDD" id="cd03255">
    <property type="entry name" value="ABC_MJ0796_LolCDE_FtsE"/>
    <property type="match status" value="1"/>
</dbReference>
<keyword evidence="2" id="KW-0547">Nucleotide-binding</keyword>
<gene>
    <name evidence="5" type="ORF">HD592_002158</name>
</gene>
<sequence length="225" mass="23477">MSHGYGAGNTRVRALTAVDLEVGVGELVAVMGPSGSGKSTLLALAGGLERPDEGAVVIHGTNISDLPSAERAIVRRRSIGYVFQDFNLIPALSAVENVAMPLELDGIATAKARVAALAALEEVGAGAIADRFPDDLSGGEQQCVAIARALVGRRSILLADEPTGALDSHSGEKVMLALRERVDSGVAGILVTHEARFAAWADRTVFLRDGRIADSSRADRVEDLL</sequence>
<dbReference type="GO" id="GO:0022857">
    <property type="term" value="F:transmembrane transporter activity"/>
    <property type="evidence" value="ECO:0007669"/>
    <property type="project" value="UniProtKB-ARBA"/>
</dbReference>
<accession>A0A923E3X5</accession>
<dbReference type="InterPro" id="IPR003593">
    <property type="entry name" value="AAA+_ATPase"/>
</dbReference>
<keyword evidence="1" id="KW-0813">Transport</keyword>
<dbReference type="PROSITE" id="PS50893">
    <property type="entry name" value="ABC_TRANSPORTER_2"/>
    <property type="match status" value="1"/>
</dbReference>
<dbReference type="GO" id="GO:0098796">
    <property type="term" value="C:membrane protein complex"/>
    <property type="evidence" value="ECO:0007669"/>
    <property type="project" value="UniProtKB-ARBA"/>
</dbReference>
<dbReference type="Pfam" id="PF00005">
    <property type="entry name" value="ABC_tran"/>
    <property type="match status" value="1"/>
</dbReference>
<dbReference type="EMBL" id="JACHMK010000001">
    <property type="protein sequence ID" value="MBB6335593.1"/>
    <property type="molecule type" value="Genomic_DNA"/>
</dbReference>
<reference evidence="5" key="1">
    <citation type="submission" date="2020-08" db="EMBL/GenBank/DDBJ databases">
        <title>Sequencing the genomes of 1000 actinobacteria strains.</title>
        <authorList>
            <person name="Klenk H.-P."/>
        </authorList>
    </citation>
    <scope>NUCLEOTIDE SEQUENCE</scope>
    <source>
        <strain evidence="5">DSM 10695</strain>
    </source>
</reference>
<dbReference type="AlphaFoldDB" id="A0A923E3X5"/>
<evidence type="ECO:0000256" key="2">
    <source>
        <dbReference type="ARBA" id="ARBA00022741"/>
    </source>
</evidence>
<dbReference type="Gene3D" id="3.40.50.300">
    <property type="entry name" value="P-loop containing nucleotide triphosphate hydrolases"/>
    <property type="match status" value="1"/>
</dbReference>
<dbReference type="InterPro" id="IPR027417">
    <property type="entry name" value="P-loop_NTPase"/>
</dbReference>
<dbReference type="SMART" id="SM00382">
    <property type="entry name" value="AAA"/>
    <property type="match status" value="1"/>
</dbReference>
<dbReference type="InterPro" id="IPR017871">
    <property type="entry name" value="ABC_transporter-like_CS"/>
</dbReference>
<feature type="domain" description="ABC transporter" evidence="4">
    <location>
        <begin position="2"/>
        <end position="225"/>
    </location>
</feature>
<dbReference type="InterPro" id="IPR003439">
    <property type="entry name" value="ABC_transporter-like_ATP-bd"/>
</dbReference>
<organism evidence="5 6">
    <name type="scientific">Schaalia hyovaginalis</name>
    <dbReference type="NCBI Taxonomy" id="29316"/>
    <lineage>
        <taxon>Bacteria</taxon>
        <taxon>Bacillati</taxon>
        <taxon>Actinomycetota</taxon>
        <taxon>Actinomycetes</taxon>
        <taxon>Actinomycetales</taxon>
        <taxon>Actinomycetaceae</taxon>
        <taxon>Schaalia</taxon>
    </lineage>
</organism>
<name>A0A923E3X5_9ACTO</name>
<proteinExistence type="predicted"/>
<comment type="caution">
    <text evidence="5">The sequence shown here is derived from an EMBL/GenBank/DDBJ whole genome shotgun (WGS) entry which is preliminary data.</text>
</comment>
<evidence type="ECO:0000259" key="4">
    <source>
        <dbReference type="PROSITE" id="PS50893"/>
    </source>
</evidence>
<dbReference type="GO" id="GO:0005886">
    <property type="term" value="C:plasma membrane"/>
    <property type="evidence" value="ECO:0007669"/>
    <property type="project" value="TreeGrafter"/>
</dbReference>
<dbReference type="InterPro" id="IPR015854">
    <property type="entry name" value="ABC_transpr_LolD-like"/>
</dbReference>
<dbReference type="FunFam" id="3.40.50.300:FF:000032">
    <property type="entry name" value="Export ABC transporter ATP-binding protein"/>
    <property type="match status" value="1"/>
</dbReference>